<keyword evidence="5" id="KW-1185">Reference proteome</keyword>
<dbReference type="InterPro" id="IPR000551">
    <property type="entry name" value="MerR-type_HTH_dom"/>
</dbReference>
<evidence type="ECO:0000313" key="5">
    <source>
        <dbReference type="Proteomes" id="UP000809081"/>
    </source>
</evidence>
<dbReference type="Gene3D" id="1.10.1660.10">
    <property type="match status" value="1"/>
</dbReference>
<dbReference type="CDD" id="cd01106">
    <property type="entry name" value="HTH_TipAL-Mta"/>
    <property type="match status" value="1"/>
</dbReference>
<dbReference type="Pfam" id="PF13411">
    <property type="entry name" value="MerR_1"/>
    <property type="match status" value="1"/>
</dbReference>
<feature type="domain" description="HTH merR-type" evidence="3">
    <location>
        <begin position="4"/>
        <end position="73"/>
    </location>
</feature>
<keyword evidence="2" id="KW-0472">Membrane</keyword>
<dbReference type="PRINTS" id="PR00040">
    <property type="entry name" value="HTHMERR"/>
</dbReference>
<dbReference type="RefSeq" id="WP_205016918.1">
    <property type="nucleotide sequence ID" value="NZ_JAFBEI010000014.1"/>
</dbReference>
<protein>
    <submittedName>
        <fullName evidence="4">DNA-binding transcriptional MerR regulator/DNA-directed RNA polymerase subunit RPC12/RpoP</fullName>
    </submittedName>
</protein>
<dbReference type="GO" id="GO:0003677">
    <property type="term" value="F:DNA binding"/>
    <property type="evidence" value="ECO:0007669"/>
    <property type="project" value="UniProtKB-KW"/>
</dbReference>
<keyword evidence="1 4" id="KW-0238">DNA-binding</keyword>
<evidence type="ECO:0000313" key="4">
    <source>
        <dbReference type="EMBL" id="MBM7636018.1"/>
    </source>
</evidence>
<dbReference type="InterPro" id="IPR009061">
    <property type="entry name" value="DNA-bd_dom_put_sf"/>
</dbReference>
<dbReference type="Proteomes" id="UP000809081">
    <property type="component" value="Unassembled WGS sequence"/>
</dbReference>
<dbReference type="SMART" id="SM00422">
    <property type="entry name" value="HTH_MERR"/>
    <property type="match status" value="1"/>
</dbReference>
<sequence length="241" mass="27790">MSQSYSTGEVAKLAGVTVRTVQYYDQKGILRPSRVSEGGRRIYSQADLQQLQVIVFLRDLDFSLEQIRYFLADASSEKTLDLLLREQVRDLKTEIASKKAKLDRVVNLLDATKHHRVTSSEALADISLTMTNQKAWKKLQWKMYLILAAEVVSYALAVFTSTHFNLRWLLWAAVLTFVVGFNVSVIYFRRQFIYLCPNCHQTFEPSFKEFAIAGHTPRTRRLTCPHCHEKSYCLELAKESK</sequence>
<evidence type="ECO:0000259" key="3">
    <source>
        <dbReference type="PROSITE" id="PS50937"/>
    </source>
</evidence>
<dbReference type="SUPFAM" id="SSF46955">
    <property type="entry name" value="Putative DNA-binding domain"/>
    <property type="match status" value="1"/>
</dbReference>
<keyword evidence="2" id="KW-1133">Transmembrane helix</keyword>
<evidence type="ECO:0000256" key="2">
    <source>
        <dbReference type="SAM" id="Phobius"/>
    </source>
</evidence>
<comment type="caution">
    <text evidence="4">The sequence shown here is derived from an EMBL/GenBank/DDBJ whole genome shotgun (WGS) entry which is preliminary data.</text>
</comment>
<feature type="transmembrane region" description="Helical" evidence="2">
    <location>
        <begin position="168"/>
        <end position="188"/>
    </location>
</feature>
<gene>
    <name evidence="4" type="ORF">JOC31_000837</name>
</gene>
<organism evidence="4 5">
    <name type="scientific">Streptococcus saliviloxodontae</name>
    <dbReference type="NCBI Taxonomy" id="1349416"/>
    <lineage>
        <taxon>Bacteria</taxon>
        <taxon>Bacillati</taxon>
        <taxon>Bacillota</taxon>
        <taxon>Bacilli</taxon>
        <taxon>Lactobacillales</taxon>
        <taxon>Streptococcaceae</taxon>
        <taxon>Streptococcus</taxon>
    </lineage>
</organism>
<dbReference type="PANTHER" id="PTHR30204">
    <property type="entry name" value="REDOX-CYCLING DRUG-SENSING TRANSCRIPTIONAL ACTIVATOR SOXR"/>
    <property type="match status" value="1"/>
</dbReference>
<accession>A0ABS2PKQ4</accession>
<feature type="transmembrane region" description="Helical" evidence="2">
    <location>
        <begin position="143"/>
        <end position="162"/>
    </location>
</feature>
<dbReference type="PANTHER" id="PTHR30204:SF96">
    <property type="entry name" value="CHROMOSOME-ANCHORING PROTEIN RACA"/>
    <property type="match status" value="1"/>
</dbReference>
<dbReference type="EMBL" id="JAFBEI010000014">
    <property type="protein sequence ID" value="MBM7636018.1"/>
    <property type="molecule type" value="Genomic_DNA"/>
</dbReference>
<dbReference type="InterPro" id="IPR047057">
    <property type="entry name" value="MerR_fam"/>
</dbReference>
<keyword evidence="2" id="KW-0812">Transmembrane</keyword>
<name>A0ABS2PKQ4_9STRE</name>
<reference evidence="4 5" key="1">
    <citation type="submission" date="2021-01" db="EMBL/GenBank/DDBJ databases">
        <title>Genomic Encyclopedia of Type Strains, Phase IV (KMG-IV): sequencing the most valuable type-strain genomes for metagenomic binning, comparative biology and taxonomic classification.</title>
        <authorList>
            <person name="Goeker M."/>
        </authorList>
    </citation>
    <scope>NUCLEOTIDE SEQUENCE [LARGE SCALE GENOMIC DNA]</scope>
    <source>
        <strain evidence="4 5">DSM 27513</strain>
    </source>
</reference>
<proteinExistence type="predicted"/>
<evidence type="ECO:0000256" key="1">
    <source>
        <dbReference type="ARBA" id="ARBA00023125"/>
    </source>
</evidence>
<dbReference type="PROSITE" id="PS50937">
    <property type="entry name" value="HTH_MERR_2"/>
    <property type="match status" value="1"/>
</dbReference>